<keyword evidence="3" id="KW-1185">Reference proteome</keyword>
<organism evidence="2 3">
    <name type="scientific">Pelagerythrobacter marensis</name>
    <dbReference type="NCBI Taxonomy" id="543877"/>
    <lineage>
        <taxon>Bacteria</taxon>
        <taxon>Pseudomonadati</taxon>
        <taxon>Pseudomonadota</taxon>
        <taxon>Alphaproteobacteria</taxon>
        <taxon>Sphingomonadales</taxon>
        <taxon>Erythrobacteraceae</taxon>
        <taxon>Pelagerythrobacter</taxon>
    </lineage>
</organism>
<evidence type="ECO:0000256" key="1">
    <source>
        <dbReference type="SAM" id="SignalP"/>
    </source>
</evidence>
<dbReference type="PATRIC" id="fig|543877.4.peg.1877"/>
<dbReference type="OrthoDB" id="7426323at2"/>
<dbReference type="EMBL" id="CP011805">
    <property type="protein sequence ID" value="AKM07913.1"/>
    <property type="molecule type" value="Genomic_DNA"/>
</dbReference>
<accession>A0A0G3XBX3</accession>
<reference evidence="2 3" key="1">
    <citation type="submission" date="2015-06" db="EMBL/GenBank/DDBJ databases">
        <authorList>
            <person name="Kim K.M."/>
        </authorList>
    </citation>
    <scope>NUCLEOTIDE SEQUENCE [LARGE SCALE GENOMIC DNA]</scope>
    <source>
        <strain evidence="2 3">KCTC 22370</strain>
    </source>
</reference>
<proteinExistence type="predicted"/>
<dbReference type="AlphaFoldDB" id="A0A0G3XBX3"/>
<dbReference type="RefSeq" id="WP_047806833.1">
    <property type="nucleotide sequence ID" value="NZ_CP011805.1"/>
</dbReference>
<dbReference type="Proteomes" id="UP000037643">
    <property type="component" value="Chromosome"/>
</dbReference>
<keyword evidence="1" id="KW-0732">Signal</keyword>
<dbReference type="STRING" id="543877.AM2010_1850"/>
<evidence type="ECO:0000313" key="2">
    <source>
        <dbReference type="EMBL" id="AKM07913.1"/>
    </source>
</evidence>
<sequence length="116" mass="13017" precursor="true">MKCWCTPLALLSLLLATPAQAEQYWTTTRIVQIGAVAQDLDYPHYSDVIYIGVEDREWLPETCRQMPGLLARADDTALLLMAKAAFEHGRPVVVKADDQGKIGEYCRFFQITDTAP</sequence>
<dbReference type="KEGG" id="amx:AM2010_1850"/>
<gene>
    <name evidence="2" type="ORF">AM2010_1850</name>
</gene>
<feature type="chain" id="PRO_5002561698" evidence="1">
    <location>
        <begin position="22"/>
        <end position="116"/>
    </location>
</feature>
<name>A0A0G3XBX3_9SPHN</name>
<protein>
    <submittedName>
        <fullName evidence="2">Uncharacterized protein</fullName>
    </submittedName>
</protein>
<feature type="signal peptide" evidence="1">
    <location>
        <begin position="1"/>
        <end position="21"/>
    </location>
</feature>
<evidence type="ECO:0000313" key="3">
    <source>
        <dbReference type="Proteomes" id="UP000037643"/>
    </source>
</evidence>